<organism evidence="1 2">
    <name type="scientific">Stephania yunnanensis</name>
    <dbReference type="NCBI Taxonomy" id="152371"/>
    <lineage>
        <taxon>Eukaryota</taxon>
        <taxon>Viridiplantae</taxon>
        <taxon>Streptophyta</taxon>
        <taxon>Embryophyta</taxon>
        <taxon>Tracheophyta</taxon>
        <taxon>Spermatophyta</taxon>
        <taxon>Magnoliopsida</taxon>
        <taxon>Ranunculales</taxon>
        <taxon>Menispermaceae</taxon>
        <taxon>Menispermoideae</taxon>
        <taxon>Cissampelideae</taxon>
        <taxon>Stephania</taxon>
    </lineage>
</organism>
<name>A0AAP0E565_9MAGN</name>
<protein>
    <submittedName>
        <fullName evidence="1">Uncharacterized protein</fullName>
    </submittedName>
</protein>
<reference evidence="1 2" key="1">
    <citation type="submission" date="2024-01" db="EMBL/GenBank/DDBJ databases">
        <title>Genome assemblies of Stephania.</title>
        <authorList>
            <person name="Yang L."/>
        </authorList>
    </citation>
    <scope>NUCLEOTIDE SEQUENCE [LARGE SCALE GENOMIC DNA]</scope>
    <source>
        <strain evidence="1">YNDBR</strain>
        <tissue evidence="1">Leaf</tissue>
    </source>
</reference>
<keyword evidence="2" id="KW-1185">Reference proteome</keyword>
<evidence type="ECO:0000313" key="1">
    <source>
        <dbReference type="EMBL" id="KAK9086796.1"/>
    </source>
</evidence>
<evidence type="ECO:0000313" key="2">
    <source>
        <dbReference type="Proteomes" id="UP001420932"/>
    </source>
</evidence>
<dbReference type="EMBL" id="JBBNAF010000013">
    <property type="protein sequence ID" value="KAK9086796.1"/>
    <property type="molecule type" value="Genomic_DNA"/>
</dbReference>
<gene>
    <name evidence="1" type="ORF">Syun_029190</name>
</gene>
<accession>A0AAP0E565</accession>
<dbReference type="AlphaFoldDB" id="A0AAP0E565"/>
<comment type="caution">
    <text evidence="1">The sequence shown here is derived from an EMBL/GenBank/DDBJ whole genome shotgun (WGS) entry which is preliminary data.</text>
</comment>
<proteinExistence type="predicted"/>
<dbReference type="Proteomes" id="UP001420932">
    <property type="component" value="Unassembled WGS sequence"/>
</dbReference>
<sequence length="55" mass="6031">MLIIHLSKSSSALHNPKGMRLRSESTKRTSEGGLLLILSATELGENQNSHLSKEE</sequence>